<feature type="signal peptide" evidence="1">
    <location>
        <begin position="1"/>
        <end position="22"/>
    </location>
</feature>
<reference evidence="2 3" key="1">
    <citation type="submission" date="2021-12" db="EMBL/GenBank/DDBJ databases">
        <title>Complete genome sequence of Phytobacter diazotrophicus TA9734.</title>
        <authorList>
            <person name="Kubota H."/>
            <person name="Nakayama Y."/>
            <person name="Ariyoshi T."/>
        </authorList>
    </citation>
    <scope>NUCLEOTIDE SEQUENCE [LARGE SCALE GENOMIC DNA]</scope>
    <source>
        <strain evidence="2 3">TA9734</strain>
    </source>
</reference>
<evidence type="ECO:0000256" key="1">
    <source>
        <dbReference type="SAM" id="SignalP"/>
    </source>
</evidence>
<gene>
    <name evidence="2" type="ORF">PDTA9734_23690</name>
</gene>
<dbReference type="Proteomes" id="UP001320460">
    <property type="component" value="Chromosome"/>
</dbReference>
<evidence type="ECO:0000313" key="3">
    <source>
        <dbReference type="Proteomes" id="UP001320460"/>
    </source>
</evidence>
<evidence type="ECO:0000313" key="2">
    <source>
        <dbReference type="EMBL" id="BDD50882.1"/>
    </source>
</evidence>
<keyword evidence="3" id="KW-1185">Reference proteome</keyword>
<dbReference type="InterPro" id="IPR049973">
    <property type="entry name" value="STY0301-like"/>
</dbReference>
<accession>A0ABM7VUP0</accession>
<feature type="chain" id="PRO_5046845743" evidence="1">
    <location>
        <begin position="23"/>
        <end position="122"/>
    </location>
</feature>
<dbReference type="RefSeq" id="WP_107224154.1">
    <property type="nucleotide sequence ID" value="NZ_AP025334.1"/>
</dbReference>
<protein>
    <submittedName>
        <fullName evidence="2">Uncharacterized protein</fullName>
    </submittedName>
</protein>
<organism evidence="2 3">
    <name type="scientific">Phytobacter diazotrophicus</name>
    <dbReference type="NCBI Taxonomy" id="395631"/>
    <lineage>
        <taxon>Bacteria</taxon>
        <taxon>Pseudomonadati</taxon>
        <taxon>Pseudomonadota</taxon>
        <taxon>Gammaproteobacteria</taxon>
        <taxon>Enterobacterales</taxon>
        <taxon>Enterobacteriaceae</taxon>
        <taxon>Phytobacter</taxon>
    </lineage>
</organism>
<sequence length="122" mass="13693">MSWSKAALLSAAIMLFSGVASAKGITCPDSLQVDNKPHRLNDVSLFQGLPKNLGELMPDTQDKTEWTLKDYQDYARENNMPLYLVCHYTGSEKTIVLKVPETAKKCSARYGYSKEEFYASCE</sequence>
<dbReference type="NCBIfam" id="NF042415">
    <property type="entry name" value="STY0301_fam"/>
    <property type="match status" value="1"/>
</dbReference>
<keyword evidence="1" id="KW-0732">Signal</keyword>
<proteinExistence type="predicted"/>
<dbReference type="EMBL" id="AP025334">
    <property type="protein sequence ID" value="BDD50882.1"/>
    <property type="molecule type" value="Genomic_DNA"/>
</dbReference>
<name>A0ABM7VUP0_9ENTR</name>